<feature type="non-terminal residue" evidence="1">
    <location>
        <position position="169"/>
    </location>
</feature>
<reference evidence="1" key="1">
    <citation type="submission" date="2018-05" db="EMBL/GenBank/DDBJ databases">
        <authorList>
            <person name="Lanie J.A."/>
            <person name="Ng W.-L."/>
            <person name="Kazmierczak K.M."/>
            <person name="Andrzejewski T.M."/>
            <person name="Davidsen T.M."/>
            <person name="Wayne K.J."/>
            <person name="Tettelin H."/>
            <person name="Glass J.I."/>
            <person name="Rusch D."/>
            <person name="Podicherti R."/>
            <person name="Tsui H.-C.T."/>
            <person name="Winkler M.E."/>
        </authorList>
    </citation>
    <scope>NUCLEOTIDE SEQUENCE</scope>
</reference>
<dbReference type="EMBL" id="UINC01133216">
    <property type="protein sequence ID" value="SVD16026.1"/>
    <property type="molecule type" value="Genomic_DNA"/>
</dbReference>
<dbReference type="AlphaFoldDB" id="A0A382T1T1"/>
<protein>
    <submittedName>
        <fullName evidence="1">Uncharacterized protein</fullName>
    </submittedName>
</protein>
<gene>
    <name evidence="1" type="ORF">METZ01_LOCUS368880</name>
</gene>
<name>A0A382T1T1_9ZZZZ</name>
<organism evidence="1">
    <name type="scientific">marine metagenome</name>
    <dbReference type="NCBI Taxonomy" id="408172"/>
    <lineage>
        <taxon>unclassified sequences</taxon>
        <taxon>metagenomes</taxon>
        <taxon>ecological metagenomes</taxon>
    </lineage>
</organism>
<evidence type="ECO:0000313" key="1">
    <source>
        <dbReference type="EMBL" id="SVD16026.1"/>
    </source>
</evidence>
<proteinExistence type="predicted"/>
<sequence length="169" mass="19398">MFSHFYQKNIIEKPKIIFAILLLCLASFGFFAKDFRLDASSETLLIDGDPDLKYLREITERYNSKEFLVLTYTPNEDMVSENSINNLLSLKYKIQSLDWVDSVVTILDIPLLNSTDKTLTERLQNFSTLKSDGIDKNRGFNEILNSPVFRNFVISEDGKTSGIIVNIKK</sequence>
<accession>A0A382T1T1</accession>